<feature type="binding site" evidence="12">
    <location>
        <position position="221"/>
    </location>
    <ligand>
        <name>ATP</name>
        <dbReference type="ChEBI" id="CHEBI:30616"/>
    </ligand>
</feature>
<evidence type="ECO:0000256" key="2">
    <source>
        <dbReference type="ARBA" id="ARBA00004123"/>
    </source>
</evidence>
<reference evidence="18 19" key="1">
    <citation type="journal article" date="2018" name="IMA Fungus">
        <title>IMA Genome-F 10: Nine draft genome sequences of Claviceps purpurea s.lat., including C. arundinis, C. humidiphila, and C. cf. spartinae, pseudomolecules for the pitch canker pathogen Fusarium circinatum, draft genome of Davidsoniella eucalypti, Grosmannia galeiformis, Quambalaria eucalypti, and Teratosphaeria destructans.</title>
        <authorList>
            <person name="Wingfield B.D."/>
            <person name="Liu M."/>
            <person name="Nguyen H.D."/>
            <person name="Lane F.A."/>
            <person name="Morgan S.W."/>
            <person name="De Vos L."/>
            <person name="Wilken P.M."/>
            <person name="Duong T.A."/>
            <person name="Aylward J."/>
            <person name="Coetzee M.P."/>
            <person name="Dadej K."/>
            <person name="De Beer Z.W."/>
            <person name="Findlay W."/>
            <person name="Havenga M."/>
            <person name="Kolarik M."/>
            <person name="Menzies J.G."/>
            <person name="Naidoo K."/>
            <person name="Pochopski O."/>
            <person name="Shoukouhi P."/>
            <person name="Santana Q.C."/>
            <person name="Seifert K.A."/>
            <person name="Soal N."/>
            <person name="Steenkamp E.T."/>
            <person name="Tatham C.T."/>
            <person name="van der Nest M.A."/>
            <person name="Wingfield M.J."/>
        </authorList>
    </citation>
    <scope>NUCLEOTIDE SEQUENCE [LARGE SCALE GENOMIC DNA]</scope>
    <source>
        <strain evidence="18">CMW44962</strain>
    </source>
</reference>
<keyword evidence="4 11" id="KW-0507">mRNA processing</keyword>
<keyword evidence="10 11" id="KW-0539">Nucleus</keyword>
<feature type="binding site" evidence="13">
    <location>
        <position position="103"/>
    </location>
    <ligand>
        <name>Mg(2+)</name>
        <dbReference type="ChEBI" id="CHEBI:18420"/>
        <label>2</label>
        <note>catalytic</note>
    </ligand>
</feature>
<evidence type="ECO:0000256" key="12">
    <source>
        <dbReference type="PIRSR" id="PIRSR018425-1"/>
    </source>
</evidence>
<evidence type="ECO:0000256" key="9">
    <source>
        <dbReference type="ARBA" id="ARBA00022842"/>
    </source>
</evidence>
<dbReference type="GO" id="GO:0005524">
    <property type="term" value="F:ATP binding"/>
    <property type="evidence" value="ECO:0007669"/>
    <property type="project" value="UniProtKB-UniRule"/>
</dbReference>
<evidence type="ECO:0000256" key="6">
    <source>
        <dbReference type="ARBA" id="ARBA00022723"/>
    </source>
</evidence>
<dbReference type="InterPro" id="IPR011068">
    <property type="entry name" value="NuclTrfase_I-like_C"/>
</dbReference>
<dbReference type="Pfam" id="PF04928">
    <property type="entry name" value="PAP_central"/>
    <property type="match status" value="1"/>
</dbReference>
<gene>
    <name evidence="18" type="ORF">Tdes44962_MAKER04886</name>
</gene>
<keyword evidence="5 11" id="KW-0808">Transferase</keyword>
<comment type="cofactor">
    <cofactor evidence="1">
        <name>Mn(2+)</name>
        <dbReference type="ChEBI" id="CHEBI:29035"/>
    </cofactor>
</comment>
<dbReference type="CDD" id="cd05402">
    <property type="entry name" value="NT_PAP_TUTase"/>
    <property type="match status" value="1"/>
</dbReference>
<feature type="domain" description="Poly(A) polymerase central" evidence="16">
    <location>
        <begin position="212"/>
        <end position="357"/>
    </location>
</feature>
<feature type="binding site" evidence="12">
    <location>
        <begin position="103"/>
        <end position="105"/>
    </location>
    <ligand>
        <name>ATP</name>
        <dbReference type="ChEBI" id="CHEBI:30616"/>
    </ligand>
</feature>
<evidence type="ECO:0000256" key="8">
    <source>
        <dbReference type="ARBA" id="ARBA00022840"/>
    </source>
</evidence>
<evidence type="ECO:0000256" key="11">
    <source>
        <dbReference type="PIRNR" id="PIRNR018425"/>
    </source>
</evidence>
<feature type="binding site" evidence="12">
    <location>
        <position position="230"/>
    </location>
    <ligand>
        <name>ATP</name>
        <dbReference type="ChEBI" id="CHEBI:30616"/>
    </ligand>
</feature>
<dbReference type="InterPro" id="IPR007012">
    <property type="entry name" value="PolA_pol_cen_dom"/>
</dbReference>
<evidence type="ECO:0000256" key="13">
    <source>
        <dbReference type="PIRSR" id="PIRSR018425-2"/>
    </source>
</evidence>
<dbReference type="FunFam" id="1.10.1410.10:FF:000001">
    <property type="entry name" value="Putative poly(A) polymerase gamma"/>
    <property type="match status" value="1"/>
</dbReference>
<evidence type="ECO:0000313" key="18">
    <source>
        <dbReference type="EMBL" id="KAH9821989.1"/>
    </source>
</evidence>
<keyword evidence="8 11" id="KW-0067">ATP-binding</keyword>
<dbReference type="Gene3D" id="1.10.1410.10">
    <property type="match status" value="1"/>
</dbReference>
<reference evidence="18 19" key="2">
    <citation type="journal article" date="2021" name="Curr. Genet.">
        <title>Genetic response to nitrogen starvation in the aggressive Eucalyptus foliar pathogen Teratosphaeria destructans.</title>
        <authorList>
            <person name="Havenga M."/>
            <person name="Wingfield B.D."/>
            <person name="Wingfield M.J."/>
            <person name="Dreyer L.L."/>
            <person name="Roets F."/>
            <person name="Aylward J."/>
        </authorList>
    </citation>
    <scope>NUCLEOTIDE SEQUENCE [LARGE SCALE GENOMIC DNA]</scope>
    <source>
        <strain evidence="18">CMW44962</strain>
    </source>
</reference>
<dbReference type="Pfam" id="PF04926">
    <property type="entry name" value="PAP_RNA-bind"/>
    <property type="match status" value="1"/>
</dbReference>
<dbReference type="Proteomes" id="UP001138500">
    <property type="component" value="Unassembled WGS sequence"/>
</dbReference>
<keyword evidence="7 11" id="KW-0547">Nucleotide-binding</keyword>
<dbReference type="InterPro" id="IPR014492">
    <property type="entry name" value="PolyA_polymerase"/>
</dbReference>
<dbReference type="GO" id="GO:0046872">
    <property type="term" value="F:metal ion binding"/>
    <property type="evidence" value="ECO:0007669"/>
    <property type="project" value="UniProtKB-KW"/>
</dbReference>
<evidence type="ECO:0000256" key="14">
    <source>
        <dbReference type="SAM" id="MobiDB-lite"/>
    </source>
</evidence>
<dbReference type="Gene3D" id="3.30.70.590">
    <property type="entry name" value="Poly(A) polymerase predicted RNA binding domain"/>
    <property type="match status" value="1"/>
</dbReference>
<dbReference type="InterPro" id="IPR048840">
    <property type="entry name" value="PolA_pol_NTPase"/>
</dbReference>
<evidence type="ECO:0000256" key="3">
    <source>
        <dbReference type="ARBA" id="ARBA00010912"/>
    </source>
</evidence>
<comment type="cofactor">
    <cofactor evidence="13">
        <name>Mg(2+)</name>
        <dbReference type="ChEBI" id="CHEBI:18420"/>
    </cofactor>
    <text evidence="13">Binds 2 magnesium ions. Also active with manganese.</text>
</comment>
<dbReference type="SUPFAM" id="SSF55003">
    <property type="entry name" value="PAP/Archaeal CCA-adding enzyme, C-terminal domain"/>
    <property type="match status" value="1"/>
</dbReference>
<evidence type="ECO:0000256" key="4">
    <source>
        <dbReference type="ARBA" id="ARBA00022664"/>
    </source>
</evidence>
<comment type="function">
    <text evidence="11">Polymerase that creates the 3'-poly(A) tail of mRNA's.</text>
</comment>
<feature type="binding site" evidence="13">
    <location>
        <position position="160"/>
    </location>
    <ligand>
        <name>Mg(2+)</name>
        <dbReference type="ChEBI" id="CHEBI:18420"/>
        <label>2</label>
        <note>catalytic</note>
    </ligand>
</feature>
<dbReference type="Gene3D" id="3.30.460.10">
    <property type="entry name" value="Beta Polymerase, domain 2"/>
    <property type="match status" value="1"/>
</dbReference>
<dbReference type="GO" id="GO:0006397">
    <property type="term" value="P:mRNA processing"/>
    <property type="evidence" value="ECO:0007669"/>
    <property type="project" value="UniProtKB-KW"/>
</dbReference>
<dbReference type="Pfam" id="PF20750">
    <property type="entry name" value="PAP_NTPase"/>
    <property type="match status" value="1"/>
</dbReference>
<dbReference type="GO" id="GO:1990817">
    <property type="term" value="F:poly(A) RNA polymerase activity"/>
    <property type="evidence" value="ECO:0007669"/>
    <property type="project" value="UniProtKB-UniRule"/>
</dbReference>
<dbReference type="GO" id="GO:0031123">
    <property type="term" value="P:RNA 3'-end processing"/>
    <property type="evidence" value="ECO:0007669"/>
    <property type="project" value="InterPro"/>
</dbReference>
<comment type="catalytic activity">
    <reaction evidence="11">
        <text>RNA(n) + ATP = RNA(n)-3'-adenine ribonucleotide + diphosphate</text>
        <dbReference type="Rhea" id="RHEA:11332"/>
        <dbReference type="Rhea" id="RHEA-COMP:14527"/>
        <dbReference type="Rhea" id="RHEA-COMP:17347"/>
        <dbReference type="ChEBI" id="CHEBI:30616"/>
        <dbReference type="ChEBI" id="CHEBI:33019"/>
        <dbReference type="ChEBI" id="CHEBI:140395"/>
        <dbReference type="ChEBI" id="CHEBI:173115"/>
        <dbReference type="EC" id="2.7.7.19"/>
    </reaction>
</comment>
<feature type="domain" description="Poly(A) polymerase RNA-binding" evidence="15">
    <location>
        <begin position="360"/>
        <end position="560"/>
    </location>
</feature>
<dbReference type="PIRSF" id="PIRSF018425">
    <property type="entry name" value="PolyA_polymerase"/>
    <property type="match status" value="1"/>
</dbReference>
<evidence type="ECO:0000259" key="17">
    <source>
        <dbReference type="Pfam" id="PF20750"/>
    </source>
</evidence>
<dbReference type="InterPro" id="IPR043519">
    <property type="entry name" value="NT_sf"/>
</dbReference>
<evidence type="ECO:0000259" key="15">
    <source>
        <dbReference type="Pfam" id="PF04926"/>
    </source>
</evidence>
<dbReference type="InterPro" id="IPR007010">
    <property type="entry name" value="PolA_pol_RNA-bd_dom"/>
</dbReference>
<comment type="subcellular location">
    <subcellularLocation>
        <location evidence="2 11">Nucleus</location>
    </subcellularLocation>
</comment>
<feature type="compositionally biased region" description="Low complexity" evidence="14">
    <location>
        <begin position="568"/>
        <end position="577"/>
    </location>
</feature>
<dbReference type="SUPFAM" id="SSF81631">
    <property type="entry name" value="PAP/OAS1 substrate-binding domain"/>
    <property type="match status" value="1"/>
</dbReference>
<keyword evidence="19" id="KW-1185">Reference proteome</keyword>
<evidence type="ECO:0000256" key="10">
    <source>
        <dbReference type="ARBA" id="ARBA00023242"/>
    </source>
</evidence>
<evidence type="ECO:0000313" key="19">
    <source>
        <dbReference type="Proteomes" id="UP001138500"/>
    </source>
</evidence>
<sequence>MAKQPQPEQWGVTSPFSQEKPSAQDMKLDQSLTAELKRNNVFAPQNEIDLREELCNTLERLLKEMVQTVGKKRGLPQSILDDAGGKLFPYGSYKLGVHSPGSDIDALMAAPKHVTKDDFFEHMPDLLRGSCTPAELGKLVAVPSINVPIIKLEMKGVEIDLIFVSLQVQSVPSTTELTDDSLLRGLTETDVRSANGPRVAARLLELVPQVKTFRVTLRAIKLWAGRRGIYGNTYGYPGGVAYAILVARVCQLYPYAAAPMIVRKFFWVMKNWGWPKPLFIQKKVDSSLGFREFDPTISRADAAHLMPILTPAYPRNNSAHTVGPSTKAIIMRELARGSEIAEDIYAGKKQWKDLFAKHAFFTESYKHYIFVTSTGKTKDAAAEFAGRVQSRVRWLVKGIEESNANSVELVQPYFKAVDREHEVHNQEDFDKVLDGSLDFQVKAAKTTDIDKMLQEKVEEAAQISDEGAAGEAVTTNGDTSTSTAVAWPQKMYTSTIYLGIALRRNVGGLALDISAPVRNFQTDVQAWDKYDDALHKMTIKHARNFNLPDDLFGEGETKPSAPKKKSKAPNNTAANNKRSLAEAGLDVCHDHFEKKFCS</sequence>
<dbReference type="PANTHER" id="PTHR10682:SF10">
    <property type="entry name" value="POLYNUCLEOTIDE ADENYLYLTRANSFERASE"/>
    <property type="match status" value="1"/>
</dbReference>
<protein>
    <recommendedName>
        <fullName evidence="11">Poly(A) polymerase</fullName>
        <ecNumber evidence="11">2.7.7.19</ecNumber>
    </recommendedName>
</protein>
<comment type="caution">
    <text evidence="18">The sequence shown here is derived from an EMBL/GenBank/DDBJ whole genome shotgun (WGS) entry which is preliminary data.</text>
</comment>
<evidence type="ECO:0000256" key="7">
    <source>
        <dbReference type="ARBA" id="ARBA00022741"/>
    </source>
</evidence>
<comment type="similarity">
    <text evidence="3 11">Belongs to the poly(A) polymerase family.</text>
</comment>
<dbReference type="SUPFAM" id="SSF81301">
    <property type="entry name" value="Nucleotidyltransferase"/>
    <property type="match status" value="1"/>
</dbReference>
<feature type="binding site" evidence="13">
    <location>
        <position position="105"/>
    </location>
    <ligand>
        <name>Mg(2+)</name>
        <dbReference type="ChEBI" id="CHEBI:18420"/>
        <label>1</label>
        <note>catalytic</note>
    </ligand>
</feature>
<evidence type="ECO:0000256" key="5">
    <source>
        <dbReference type="ARBA" id="ARBA00022679"/>
    </source>
</evidence>
<feature type="compositionally biased region" description="Polar residues" evidence="14">
    <location>
        <begin position="11"/>
        <end position="21"/>
    </location>
</feature>
<dbReference type="EMBL" id="RIBY02002245">
    <property type="protein sequence ID" value="KAH9821989.1"/>
    <property type="molecule type" value="Genomic_DNA"/>
</dbReference>
<keyword evidence="9 13" id="KW-0460">Magnesium</keyword>
<feature type="binding site" evidence="12">
    <location>
        <begin position="239"/>
        <end position="240"/>
    </location>
    <ligand>
        <name>ATP</name>
        <dbReference type="ChEBI" id="CHEBI:30616"/>
    </ligand>
</feature>
<evidence type="ECO:0000256" key="1">
    <source>
        <dbReference type="ARBA" id="ARBA00001936"/>
    </source>
</evidence>
<feature type="binding site" evidence="13">
    <location>
        <position position="105"/>
    </location>
    <ligand>
        <name>Mg(2+)</name>
        <dbReference type="ChEBI" id="CHEBI:18420"/>
        <label>2</label>
        <note>catalytic</note>
    </ligand>
</feature>
<feature type="binding site" evidence="13">
    <location>
        <position position="103"/>
    </location>
    <ligand>
        <name>Mg(2+)</name>
        <dbReference type="ChEBI" id="CHEBI:18420"/>
        <label>1</label>
        <note>catalytic</note>
    </ligand>
</feature>
<feature type="domain" description="Poly(A) polymerase nucleotidyltransferase" evidence="17">
    <location>
        <begin position="11"/>
        <end position="207"/>
    </location>
</feature>
<dbReference type="GO" id="GO:0003723">
    <property type="term" value="F:RNA binding"/>
    <property type="evidence" value="ECO:0007669"/>
    <property type="project" value="UniProtKB-UniRule"/>
</dbReference>
<evidence type="ECO:0000259" key="16">
    <source>
        <dbReference type="Pfam" id="PF04928"/>
    </source>
</evidence>
<proteinExistence type="inferred from homology"/>
<accession>A0A9W7SLA6</accession>
<dbReference type="AlphaFoldDB" id="A0A9W7SLA6"/>
<name>A0A9W7SLA6_9PEZI</name>
<feature type="binding site" evidence="12">
    <location>
        <position position="160"/>
    </location>
    <ligand>
        <name>ATP</name>
        <dbReference type="ChEBI" id="CHEBI:30616"/>
    </ligand>
</feature>
<feature type="region of interest" description="Disordered" evidence="14">
    <location>
        <begin position="1"/>
        <end position="27"/>
    </location>
</feature>
<dbReference type="GO" id="GO:0005634">
    <property type="term" value="C:nucleus"/>
    <property type="evidence" value="ECO:0007669"/>
    <property type="project" value="UniProtKB-SubCell"/>
</dbReference>
<organism evidence="18 19">
    <name type="scientific">Teratosphaeria destructans</name>
    <dbReference type="NCBI Taxonomy" id="418781"/>
    <lineage>
        <taxon>Eukaryota</taxon>
        <taxon>Fungi</taxon>
        <taxon>Dikarya</taxon>
        <taxon>Ascomycota</taxon>
        <taxon>Pezizomycotina</taxon>
        <taxon>Dothideomycetes</taxon>
        <taxon>Dothideomycetidae</taxon>
        <taxon>Mycosphaerellales</taxon>
        <taxon>Teratosphaeriaceae</taxon>
        <taxon>Teratosphaeria</taxon>
    </lineage>
</organism>
<keyword evidence="6 13" id="KW-0479">Metal-binding</keyword>
<feature type="region of interest" description="Disordered" evidence="14">
    <location>
        <begin position="548"/>
        <end position="577"/>
    </location>
</feature>
<dbReference type="EC" id="2.7.7.19" evidence="11"/>
<dbReference type="PANTHER" id="PTHR10682">
    <property type="entry name" value="POLY A POLYMERASE"/>
    <property type="match status" value="1"/>
</dbReference>
<dbReference type="OrthoDB" id="412748at2759"/>